<keyword evidence="2" id="KW-1185">Reference proteome</keyword>
<protein>
    <submittedName>
        <fullName evidence="3">6-cysteine protein</fullName>
    </submittedName>
</protein>
<proteinExistence type="predicted"/>
<feature type="signal peptide" evidence="1">
    <location>
        <begin position="1"/>
        <end position="20"/>
    </location>
</feature>
<sequence length="525" mass="62477">MNFNIFKFFIFLLNFQKINSVLFNYDYFCSAETWSIQRIRILTNEIYMRDKNEDYFYEHFMFPDNVEKFSAIIQTKKGKFLKVRNIHYVDMNLKSLHVPKHKKEIFHPLVRHIKFLFCPVKSINTNLFHFNGRKNGGLLRWTYGASVCSLELCEIGLYVMKDGTTSDKLEEGDNIDKAFYIAFKAMHNEALLFKLPDMYEGDMTLVPCPYVNWIVKNSLSRFQPAPYIKDDFPTIEDDLNRHRLTPTFFVNRHKKIDYRQESDKSFICGKIIQHNRPSVPVGFEFMQQNKPSIINDLIHIGDIKEICNGKKIKGNYVFGIIRKNNTYERKNDIYFYFTNENLKYYSGLEMYVYDKDEITNNRKSLLEEEKKHQNGEGYDFIYFYRHIHTYKPFCKAGFYADDEKYITGVLKLRIGRENIPSLEDENKETIYKISSLKGHFPHTLSCYIFMTKPTNEKYSEFYSKKFKTNIRKIKDLSGKILVKKYTHEIFITDELDEIYGTYECVLDTNEPFPNIKNSTFNIIPK</sequence>
<dbReference type="Proteomes" id="UP000038045">
    <property type="component" value="Unplaced"/>
</dbReference>
<evidence type="ECO:0000256" key="1">
    <source>
        <dbReference type="SAM" id="SignalP"/>
    </source>
</evidence>
<reference evidence="3" key="1">
    <citation type="submission" date="2017-02" db="UniProtKB">
        <authorList>
            <consortium name="WormBaseParasite"/>
        </authorList>
    </citation>
    <scope>IDENTIFICATION</scope>
</reference>
<dbReference type="WBParaSite" id="PTRK_0001051200.1">
    <property type="protein sequence ID" value="PTRK_0001051200.1"/>
    <property type="gene ID" value="PTRK_0001051200"/>
</dbReference>
<evidence type="ECO:0000313" key="3">
    <source>
        <dbReference type="WBParaSite" id="PTRK_0001051200.1"/>
    </source>
</evidence>
<keyword evidence="1" id="KW-0732">Signal</keyword>
<evidence type="ECO:0000313" key="2">
    <source>
        <dbReference type="Proteomes" id="UP000038045"/>
    </source>
</evidence>
<organism evidence="2 3">
    <name type="scientific">Parastrongyloides trichosuri</name>
    <name type="common">Possum-specific nematode worm</name>
    <dbReference type="NCBI Taxonomy" id="131310"/>
    <lineage>
        <taxon>Eukaryota</taxon>
        <taxon>Metazoa</taxon>
        <taxon>Ecdysozoa</taxon>
        <taxon>Nematoda</taxon>
        <taxon>Chromadorea</taxon>
        <taxon>Rhabditida</taxon>
        <taxon>Tylenchina</taxon>
        <taxon>Panagrolaimomorpha</taxon>
        <taxon>Strongyloidoidea</taxon>
        <taxon>Strongyloididae</taxon>
        <taxon>Parastrongyloides</taxon>
    </lineage>
</organism>
<feature type="chain" id="PRO_5005892156" evidence="1">
    <location>
        <begin position="21"/>
        <end position="525"/>
    </location>
</feature>
<dbReference type="AlphaFoldDB" id="A0A0N4ZPQ3"/>
<name>A0A0N4ZPQ3_PARTI</name>
<accession>A0A0N4ZPQ3</accession>